<dbReference type="GO" id="GO:0006338">
    <property type="term" value="P:chromatin remodeling"/>
    <property type="evidence" value="ECO:0007669"/>
    <property type="project" value="EnsemblFungi"/>
</dbReference>
<evidence type="ECO:0000256" key="3">
    <source>
        <dbReference type="ARBA" id="ARBA00018633"/>
    </source>
</evidence>
<evidence type="ECO:0000256" key="6">
    <source>
        <dbReference type="ARBA" id="ARBA00063309"/>
    </source>
</evidence>
<evidence type="ECO:0000256" key="7">
    <source>
        <dbReference type="ARBA" id="ARBA00073820"/>
    </source>
</evidence>
<dbReference type="GeneID" id="30147154"/>
<dbReference type="InterPro" id="IPR043129">
    <property type="entry name" value="ATPase_NBD"/>
</dbReference>
<keyword evidence="9" id="KW-1185">Reference proteome</keyword>
<evidence type="ECO:0000256" key="4">
    <source>
        <dbReference type="ARBA" id="ARBA00022490"/>
    </source>
</evidence>
<evidence type="ECO:0000313" key="8">
    <source>
        <dbReference type="EMBL" id="ODQ78638.1"/>
    </source>
</evidence>
<evidence type="ECO:0000256" key="1">
    <source>
        <dbReference type="ARBA" id="ARBA00004496"/>
    </source>
</evidence>
<dbReference type="SUPFAM" id="SSF53067">
    <property type="entry name" value="Actin-like ATPase domain"/>
    <property type="match status" value="2"/>
</dbReference>
<dbReference type="PANTHER" id="PTHR11937">
    <property type="entry name" value="ACTIN"/>
    <property type="match status" value="1"/>
</dbReference>
<dbReference type="OrthoDB" id="6220758at2759"/>
<dbReference type="Pfam" id="PF00022">
    <property type="entry name" value="Actin"/>
    <property type="match status" value="1"/>
</dbReference>
<dbReference type="STRING" id="984486.A0A1E3QLZ2"/>
<comment type="similarity">
    <text evidence="2">Belongs to the actin family. ARP6 subfamily.</text>
</comment>
<evidence type="ECO:0000256" key="5">
    <source>
        <dbReference type="ARBA" id="ARBA00025222"/>
    </source>
</evidence>
<name>A0A1E3QLZ2_9ASCO</name>
<dbReference type="Gene3D" id="3.30.420.40">
    <property type="match status" value="2"/>
</dbReference>
<evidence type="ECO:0000313" key="9">
    <source>
        <dbReference type="Proteomes" id="UP000094336"/>
    </source>
</evidence>
<evidence type="ECO:0000256" key="2">
    <source>
        <dbReference type="ARBA" id="ARBA00005665"/>
    </source>
</evidence>
<dbReference type="InterPro" id="IPR004000">
    <property type="entry name" value="Actin"/>
</dbReference>
<dbReference type="AlphaFoldDB" id="A0A1E3QLZ2"/>
<sequence>MPTIIIDNGSYEIKIGHALTGKKGTSSPRKILNCVAKSKSGEYLIDGQILSHSEANLFVKRPFEQGQLTSWELERSIWDYALGEVCGEVEASECDLVLSETAYTLPQLSINTDQIVFEEFGFEHYYRAPLASYIPWNQSMNQKIFGNQQSTPDEDSHTLDVAPYDNFQLVVDSGFNCTWIVPVLYGVTYWPGVKKFAIGGRLLNGYLRELISYRHYNLMEETLLVNHIKEETCFVASNFPKMVQQYHDRGRKNREVVQYALPDFKTSNRGYVVTDNTQTEDERQILTLRDERIAVPEVLFHPELANILNKPGIIKHILDAIHLCPPLLQPLLAANIILIGGNVKMDGLRSRLESELKKELPQEWSVRVAVGKTKGVDTDTYGWWSMNEFVSQDGFEQVKVSKKEYFEHGSNWCQQRFGFQ</sequence>
<dbReference type="Gene3D" id="3.90.640.10">
    <property type="entry name" value="Actin, Chain A, domain 4"/>
    <property type="match status" value="1"/>
</dbReference>
<keyword evidence="4" id="KW-0963">Cytoplasm</keyword>
<comment type="subunit">
    <text evidence="6">Component of the SWR1 chromatin remodeling complex.</text>
</comment>
<dbReference type="Proteomes" id="UP000094336">
    <property type="component" value="Unassembled WGS sequence"/>
</dbReference>
<dbReference type="GO" id="GO:0031491">
    <property type="term" value="F:nucleosome binding"/>
    <property type="evidence" value="ECO:0007669"/>
    <property type="project" value="EnsemblFungi"/>
</dbReference>
<organism evidence="8 9">
    <name type="scientific">Babjeviella inositovora NRRL Y-12698</name>
    <dbReference type="NCBI Taxonomy" id="984486"/>
    <lineage>
        <taxon>Eukaryota</taxon>
        <taxon>Fungi</taxon>
        <taxon>Dikarya</taxon>
        <taxon>Ascomycota</taxon>
        <taxon>Saccharomycotina</taxon>
        <taxon>Pichiomycetes</taxon>
        <taxon>Serinales incertae sedis</taxon>
        <taxon>Babjeviella</taxon>
    </lineage>
</organism>
<proteinExistence type="inferred from homology"/>
<dbReference type="CDD" id="cd10210">
    <property type="entry name" value="ASKHA_NBD_Arp6"/>
    <property type="match status" value="1"/>
</dbReference>
<protein>
    <recommendedName>
        <fullName evidence="3">Actin-like protein ARP6</fullName>
    </recommendedName>
    <alternativeName>
        <fullName evidence="7">Actin-like protein arp6</fullName>
    </alternativeName>
</protein>
<dbReference type="SMART" id="SM00268">
    <property type="entry name" value="ACTIN"/>
    <property type="match status" value="1"/>
</dbReference>
<dbReference type="FunFam" id="3.90.640.10:FF:000014">
    <property type="entry name" value="Putative actin-related protein 6"/>
    <property type="match status" value="1"/>
</dbReference>
<dbReference type="GO" id="GO:0000812">
    <property type="term" value="C:Swr1 complex"/>
    <property type="evidence" value="ECO:0007669"/>
    <property type="project" value="EnsemblFungi"/>
</dbReference>
<dbReference type="RefSeq" id="XP_018983966.1">
    <property type="nucleotide sequence ID" value="XM_019129301.1"/>
</dbReference>
<comment type="subcellular location">
    <subcellularLocation>
        <location evidence="1">Cytoplasm</location>
    </subcellularLocation>
</comment>
<reference evidence="9" key="1">
    <citation type="submission" date="2016-05" db="EMBL/GenBank/DDBJ databases">
        <title>Comparative genomics of biotechnologically important yeasts.</title>
        <authorList>
            <consortium name="DOE Joint Genome Institute"/>
            <person name="Riley R."/>
            <person name="Haridas S."/>
            <person name="Wolfe K.H."/>
            <person name="Lopes M.R."/>
            <person name="Hittinger C.T."/>
            <person name="Goker M."/>
            <person name="Salamov A."/>
            <person name="Wisecaver J."/>
            <person name="Long T.M."/>
            <person name="Aerts A.L."/>
            <person name="Barry K."/>
            <person name="Choi C."/>
            <person name="Clum A."/>
            <person name="Coughlan A.Y."/>
            <person name="Deshpande S."/>
            <person name="Douglass A.P."/>
            <person name="Hanson S.J."/>
            <person name="Klenk H.-P."/>
            <person name="Labutti K."/>
            <person name="Lapidus A."/>
            <person name="Lindquist E."/>
            <person name="Lipzen A."/>
            <person name="Meier-Kolthoff J.P."/>
            <person name="Ohm R.A."/>
            <person name="Otillar R.P."/>
            <person name="Pangilinan J."/>
            <person name="Peng Y."/>
            <person name="Rokas A."/>
            <person name="Rosa C.A."/>
            <person name="Scheuner C."/>
            <person name="Sibirny A.A."/>
            <person name="Slot J.C."/>
            <person name="Stielow J.B."/>
            <person name="Sun H."/>
            <person name="Kurtzman C.P."/>
            <person name="Blackwell M."/>
            <person name="Grigoriev I.V."/>
            <person name="Jeffries T.W."/>
        </authorList>
    </citation>
    <scope>NUCLEOTIDE SEQUENCE [LARGE SCALE GENOMIC DNA]</scope>
    <source>
        <strain evidence="9">NRRL Y-12698</strain>
    </source>
</reference>
<dbReference type="GO" id="GO:0005737">
    <property type="term" value="C:cytoplasm"/>
    <property type="evidence" value="ECO:0007669"/>
    <property type="project" value="UniProtKB-SubCell"/>
</dbReference>
<comment type="function">
    <text evidence="5">Component of the SWR1 complex which mediates the ATP-dependent exchange of histone H2A for the H2A variant HZT1 leading to transcriptional regulation of selected genes by chromatin remodeling. Involved in chromosome stability.</text>
</comment>
<accession>A0A1E3QLZ2</accession>
<gene>
    <name evidence="8" type="ORF">BABINDRAFT_162346</name>
</gene>
<dbReference type="EMBL" id="KV454434">
    <property type="protein sequence ID" value="ODQ78638.1"/>
    <property type="molecule type" value="Genomic_DNA"/>
</dbReference>
<dbReference type="GO" id="GO:0034399">
    <property type="term" value="C:nuclear periphery"/>
    <property type="evidence" value="ECO:0007669"/>
    <property type="project" value="EnsemblFungi"/>
</dbReference>